<feature type="transmembrane region" description="Helical" evidence="1">
    <location>
        <begin position="73"/>
        <end position="94"/>
    </location>
</feature>
<name>A0A1J5SNQ9_9ZZZZ</name>
<evidence type="ECO:0000256" key="1">
    <source>
        <dbReference type="SAM" id="Phobius"/>
    </source>
</evidence>
<gene>
    <name evidence="2" type="ORF">GALL_121070</name>
</gene>
<keyword evidence="1" id="KW-1133">Transmembrane helix</keyword>
<feature type="transmembrane region" description="Helical" evidence="1">
    <location>
        <begin position="45"/>
        <end position="67"/>
    </location>
</feature>
<keyword evidence="1" id="KW-0812">Transmembrane</keyword>
<dbReference type="EMBL" id="MLJW01000048">
    <property type="protein sequence ID" value="OIR05672.1"/>
    <property type="molecule type" value="Genomic_DNA"/>
</dbReference>
<accession>A0A1J5SNQ9</accession>
<dbReference type="AlphaFoldDB" id="A0A1J5SNQ9"/>
<reference evidence="2" key="1">
    <citation type="submission" date="2016-10" db="EMBL/GenBank/DDBJ databases">
        <title>Sequence of Gallionella enrichment culture.</title>
        <authorList>
            <person name="Poehlein A."/>
            <person name="Muehling M."/>
            <person name="Daniel R."/>
        </authorList>
    </citation>
    <scope>NUCLEOTIDE SEQUENCE</scope>
</reference>
<keyword evidence="1" id="KW-0472">Membrane</keyword>
<comment type="caution">
    <text evidence="2">The sequence shown here is derived from an EMBL/GenBank/DDBJ whole genome shotgun (WGS) entry which is preliminary data.</text>
</comment>
<proteinExistence type="predicted"/>
<evidence type="ECO:0000313" key="2">
    <source>
        <dbReference type="EMBL" id="OIR05672.1"/>
    </source>
</evidence>
<sequence>MEYTLSLIEPLLEKAEKFSKTSIELLKLKAVYKTSDIASTLISRLLLIIIGLFFLLGLNIGIALWLGDLLGKNYYGFLLVSSFYGLLGIVLFFLHPAIKASVNNSIIIKLLK</sequence>
<protein>
    <submittedName>
        <fullName evidence="2">Uncharacterized protein</fullName>
    </submittedName>
</protein>
<organism evidence="2">
    <name type="scientific">mine drainage metagenome</name>
    <dbReference type="NCBI Taxonomy" id="410659"/>
    <lineage>
        <taxon>unclassified sequences</taxon>
        <taxon>metagenomes</taxon>
        <taxon>ecological metagenomes</taxon>
    </lineage>
</organism>